<organism evidence="13 14">
    <name type="scientific">Opisthorchis viverrini</name>
    <name type="common">Southeast Asian liver fluke</name>
    <dbReference type="NCBI Taxonomy" id="6198"/>
    <lineage>
        <taxon>Eukaryota</taxon>
        <taxon>Metazoa</taxon>
        <taxon>Spiralia</taxon>
        <taxon>Lophotrochozoa</taxon>
        <taxon>Platyhelminthes</taxon>
        <taxon>Trematoda</taxon>
        <taxon>Digenea</taxon>
        <taxon>Opisthorchiida</taxon>
        <taxon>Opisthorchiata</taxon>
        <taxon>Opisthorchiidae</taxon>
        <taxon>Opisthorchis</taxon>
    </lineage>
</organism>
<evidence type="ECO:0000256" key="6">
    <source>
        <dbReference type="ARBA" id="ARBA00023049"/>
    </source>
</evidence>
<gene>
    <name evidence="13" type="ORF">X801_00716</name>
</gene>
<dbReference type="SUPFAM" id="SSF63411">
    <property type="entry name" value="LuxS/MPP-like metallohydrolase"/>
    <property type="match status" value="4"/>
</dbReference>
<dbReference type="Pfam" id="PF16187">
    <property type="entry name" value="Peptidase_M16_M"/>
    <property type="match status" value="1"/>
</dbReference>
<dbReference type="PROSITE" id="PS00143">
    <property type="entry name" value="INSULINASE"/>
    <property type="match status" value="1"/>
</dbReference>
<dbReference type="InterPro" id="IPR001431">
    <property type="entry name" value="Pept_M16_Zn_BS"/>
</dbReference>
<dbReference type="GO" id="GO:0004222">
    <property type="term" value="F:metalloendopeptidase activity"/>
    <property type="evidence" value="ECO:0007669"/>
    <property type="project" value="InterPro"/>
</dbReference>
<dbReference type="Pfam" id="PF00675">
    <property type="entry name" value="Peptidase_M16"/>
    <property type="match status" value="1"/>
</dbReference>
<dbReference type="Proteomes" id="UP000243686">
    <property type="component" value="Unassembled WGS sequence"/>
</dbReference>
<evidence type="ECO:0000259" key="11">
    <source>
        <dbReference type="Pfam" id="PF16187"/>
    </source>
</evidence>
<dbReference type="InterPro" id="IPR032632">
    <property type="entry name" value="Peptidase_M16_M"/>
</dbReference>
<reference evidence="13 14" key="1">
    <citation type="submission" date="2015-03" db="EMBL/GenBank/DDBJ databases">
        <title>Draft genome of the nematode, Opisthorchis viverrini.</title>
        <authorList>
            <person name="Mitreva M."/>
        </authorList>
    </citation>
    <scope>NUCLEOTIDE SEQUENCE [LARGE SCALE GENOMIC DNA]</scope>
    <source>
        <strain evidence="13">Khon Kaen</strain>
    </source>
</reference>
<dbReference type="GO" id="GO:0051603">
    <property type="term" value="P:proteolysis involved in protein catabolic process"/>
    <property type="evidence" value="ECO:0007669"/>
    <property type="project" value="TreeGrafter"/>
</dbReference>
<dbReference type="InterPro" id="IPR011249">
    <property type="entry name" value="Metalloenz_LuxS/M16"/>
</dbReference>
<keyword evidence="2" id="KW-0645">Protease</keyword>
<evidence type="ECO:0000256" key="8">
    <source>
        <dbReference type="SAM" id="MobiDB-lite"/>
    </source>
</evidence>
<evidence type="ECO:0000256" key="5">
    <source>
        <dbReference type="ARBA" id="ARBA00022833"/>
    </source>
</evidence>
<feature type="domain" description="Coenzyme PQQ synthesis protein F-like C-terminal lobe" evidence="12">
    <location>
        <begin position="778"/>
        <end position="876"/>
    </location>
</feature>
<evidence type="ECO:0000256" key="7">
    <source>
        <dbReference type="RuleBase" id="RU004447"/>
    </source>
</evidence>
<keyword evidence="6" id="KW-0482">Metalloprotease</keyword>
<keyword evidence="5" id="KW-0862">Zinc</keyword>
<dbReference type="GO" id="GO:0005739">
    <property type="term" value="C:mitochondrion"/>
    <property type="evidence" value="ECO:0007669"/>
    <property type="project" value="TreeGrafter"/>
</dbReference>
<protein>
    <submittedName>
        <fullName evidence="13">Peptidase, M16 family</fullName>
    </submittedName>
</protein>
<dbReference type="InterPro" id="IPR050626">
    <property type="entry name" value="Peptidase_M16"/>
</dbReference>
<proteinExistence type="inferred from homology"/>
<dbReference type="Pfam" id="PF05193">
    <property type="entry name" value="Peptidase_M16_C"/>
    <property type="match status" value="1"/>
</dbReference>
<dbReference type="AlphaFoldDB" id="A0A1S8X9K1"/>
<sequence length="987" mass="113829">MTDQPSSTKQATSAQRGNNVTKSPYDDRNYKYTSLKNGLRVLLINDPETEKAAACLSLNVGSLCDPPQLPGLAHFCEHMIFLGSEKYPQEHTYTKYVSEHGGQCSACTKSDETSFSFEIKENHLTKALDMFANFFIRPLFTESATEREINAIQVEHEKNSCNDTRRLYQLERYLSLPGHDYSRFMSGNRFSLFQSACARGMNLQEQLLKFYRKWYSANLMALVVLGSEPVEKLEAMVRDTFSLIPNFDVDVPEWEDSPWVEVVLKKKIYMTPLTELNQLHLMWPIEDYTDMYASRPTAYVTHLLGHEGHGSLLSMLKKLGWVNRLSCGVSRPGKGFASIILSMDLTENGLGHADDIVTKVYQYLKMLRSQEPQEWIFLENQALNNLHFRFKDKEPPYEYVVQLATNLHRFAPQDVLRGPYLLRTFEPQLIKDVLGCLHASNSRLFLVSRSYQAHCNDIERWYNTHYLRVDIPEKTIQAWQNVECDFDMTLPSANKYIATDFTIYPRPKDFSTVAPELLMNTDLSRLWYYPDSSFGLPKAFVTFHIISPLAFFNPLKTLLTALYVELFEDHIGEEAYNCLLAGMVVEIRRTTQGIKLSFTGYSHKLGLLIRNVIDTLIHFFTPSVDRYRCMREEIWHEIANFGMKASYQQAGIYLTNVITDRSWINDELAASFPEITFDLLTGFIQEFYSQLFIEILAYGNITLEDALSHRDLIEGAFQMQFGTKPLGPTQITMARETILPGQTKAVFQRLTQHQPNSAICYYLQGPRQSTRKDAVLNLFCEIINEHAQSVLKTEEQLGHIVYTGARRSNTLQGFRCIIQSNMRPDELERSIDNFLYSFRDTIIFMSAEEFQIHVDSLTSRLLEKPKNMTEKNARFWSEIACHHYNFKRQLLEAEILKEITLTEMLEFFDHYISPSSNTRKKLSVHVVSVERHGCNLKSTFPAVRGDLIRDHNKFKDGCKLSDLAQPFVPLKPLYTDTDNPLHATKKD</sequence>
<dbReference type="GO" id="GO:0005829">
    <property type="term" value="C:cytosol"/>
    <property type="evidence" value="ECO:0007669"/>
    <property type="project" value="TreeGrafter"/>
</dbReference>
<dbReference type="Pfam" id="PF22456">
    <property type="entry name" value="PqqF-like_C_4"/>
    <property type="match status" value="1"/>
</dbReference>
<dbReference type="GO" id="GO:0046872">
    <property type="term" value="F:metal ion binding"/>
    <property type="evidence" value="ECO:0007669"/>
    <property type="project" value="UniProtKB-KW"/>
</dbReference>
<feature type="domain" description="Peptidase M16 middle/third" evidence="11">
    <location>
        <begin position="388"/>
        <end position="670"/>
    </location>
</feature>
<name>A0A1S8X9K1_OPIVI</name>
<dbReference type="GO" id="GO:0043171">
    <property type="term" value="P:peptide catabolic process"/>
    <property type="evidence" value="ECO:0007669"/>
    <property type="project" value="TreeGrafter"/>
</dbReference>
<evidence type="ECO:0000313" key="13">
    <source>
        <dbReference type="EMBL" id="OON23367.1"/>
    </source>
</evidence>
<feature type="region of interest" description="Disordered" evidence="8">
    <location>
        <begin position="1"/>
        <end position="28"/>
    </location>
</feature>
<feature type="compositionally biased region" description="Polar residues" evidence="8">
    <location>
        <begin position="1"/>
        <end position="22"/>
    </location>
</feature>
<keyword evidence="3" id="KW-0479">Metal-binding</keyword>
<accession>A0A1S8X9K1</accession>
<evidence type="ECO:0000256" key="2">
    <source>
        <dbReference type="ARBA" id="ARBA00022670"/>
    </source>
</evidence>
<feature type="domain" description="Peptidase M16 C-terminal" evidence="10">
    <location>
        <begin position="205"/>
        <end position="380"/>
    </location>
</feature>
<evidence type="ECO:0000256" key="1">
    <source>
        <dbReference type="ARBA" id="ARBA00007261"/>
    </source>
</evidence>
<keyword evidence="4" id="KW-0378">Hydrolase</keyword>
<evidence type="ECO:0000259" key="12">
    <source>
        <dbReference type="Pfam" id="PF22456"/>
    </source>
</evidence>
<dbReference type="InterPro" id="IPR054734">
    <property type="entry name" value="PqqF-like_C_4"/>
</dbReference>
<dbReference type="InterPro" id="IPR007863">
    <property type="entry name" value="Peptidase_M16_C"/>
</dbReference>
<evidence type="ECO:0000259" key="10">
    <source>
        <dbReference type="Pfam" id="PF05193"/>
    </source>
</evidence>
<dbReference type="FunFam" id="3.30.830.10:FF:000005">
    <property type="entry name" value="nardilysin isoform X1"/>
    <property type="match status" value="1"/>
</dbReference>
<dbReference type="Gene3D" id="3.30.830.10">
    <property type="entry name" value="Metalloenzyme, LuxS/M16 peptidase-like"/>
    <property type="match status" value="4"/>
</dbReference>
<dbReference type="PANTHER" id="PTHR43690:SF18">
    <property type="entry name" value="INSULIN-DEGRADING ENZYME-RELATED"/>
    <property type="match status" value="1"/>
</dbReference>
<evidence type="ECO:0000256" key="3">
    <source>
        <dbReference type="ARBA" id="ARBA00022723"/>
    </source>
</evidence>
<dbReference type="EMBL" id="KV891557">
    <property type="protein sequence ID" value="OON23367.1"/>
    <property type="molecule type" value="Genomic_DNA"/>
</dbReference>
<dbReference type="FunFam" id="3.30.830.10:FF:000004">
    <property type="entry name" value="Putative insulin-degrading enzyme"/>
    <property type="match status" value="1"/>
</dbReference>
<evidence type="ECO:0000256" key="4">
    <source>
        <dbReference type="ARBA" id="ARBA00022801"/>
    </source>
</evidence>
<comment type="similarity">
    <text evidence="1 7">Belongs to the peptidase M16 family.</text>
</comment>
<evidence type="ECO:0000259" key="9">
    <source>
        <dbReference type="Pfam" id="PF00675"/>
    </source>
</evidence>
<evidence type="ECO:0000313" key="14">
    <source>
        <dbReference type="Proteomes" id="UP000243686"/>
    </source>
</evidence>
<feature type="domain" description="Peptidase M16 N-terminal" evidence="9">
    <location>
        <begin position="40"/>
        <end position="174"/>
    </location>
</feature>
<dbReference type="PANTHER" id="PTHR43690">
    <property type="entry name" value="NARDILYSIN"/>
    <property type="match status" value="1"/>
</dbReference>
<keyword evidence="14" id="KW-1185">Reference proteome</keyword>
<dbReference type="InterPro" id="IPR011765">
    <property type="entry name" value="Pept_M16_N"/>
</dbReference>